<protein>
    <recommendedName>
        <fullName evidence="3">Glycosyltransferase family 1 protein</fullName>
    </recommendedName>
</protein>
<organism evidence="1 2">
    <name type="scientific">Sistotremastrum suecicum HHB10207 ss-3</name>
    <dbReference type="NCBI Taxonomy" id="1314776"/>
    <lineage>
        <taxon>Eukaryota</taxon>
        <taxon>Fungi</taxon>
        <taxon>Dikarya</taxon>
        <taxon>Basidiomycota</taxon>
        <taxon>Agaricomycotina</taxon>
        <taxon>Agaricomycetes</taxon>
        <taxon>Sistotremastrales</taxon>
        <taxon>Sistotremastraceae</taxon>
        <taxon>Sistotremastrum</taxon>
    </lineage>
</organism>
<dbReference type="EMBL" id="KV428134">
    <property type="protein sequence ID" value="KZT35599.1"/>
    <property type="molecule type" value="Genomic_DNA"/>
</dbReference>
<dbReference type="STRING" id="1314776.A0A166ARE9"/>
<evidence type="ECO:0000313" key="1">
    <source>
        <dbReference type="EMBL" id="KZT35599.1"/>
    </source>
</evidence>
<reference evidence="1 2" key="1">
    <citation type="journal article" date="2016" name="Mol. Biol. Evol.">
        <title>Comparative Genomics of Early-Diverging Mushroom-Forming Fungi Provides Insights into the Origins of Lignocellulose Decay Capabilities.</title>
        <authorList>
            <person name="Nagy L.G."/>
            <person name="Riley R."/>
            <person name="Tritt A."/>
            <person name="Adam C."/>
            <person name="Daum C."/>
            <person name="Floudas D."/>
            <person name="Sun H."/>
            <person name="Yadav J.S."/>
            <person name="Pangilinan J."/>
            <person name="Larsson K.H."/>
            <person name="Matsuura K."/>
            <person name="Barry K."/>
            <person name="Labutti K."/>
            <person name="Kuo R."/>
            <person name="Ohm R.A."/>
            <person name="Bhattacharya S.S."/>
            <person name="Shirouzu T."/>
            <person name="Yoshinaga Y."/>
            <person name="Martin F.M."/>
            <person name="Grigoriev I.V."/>
            <person name="Hibbett D.S."/>
        </authorList>
    </citation>
    <scope>NUCLEOTIDE SEQUENCE [LARGE SCALE GENOMIC DNA]</scope>
    <source>
        <strain evidence="1 2">HHB10207 ss-3</strain>
    </source>
</reference>
<dbReference type="AlphaFoldDB" id="A0A166ARE9"/>
<evidence type="ECO:0000313" key="2">
    <source>
        <dbReference type="Proteomes" id="UP000076798"/>
    </source>
</evidence>
<gene>
    <name evidence="1" type="ORF">SISSUDRAFT_1064342</name>
</gene>
<accession>A0A166ARE9</accession>
<dbReference type="OrthoDB" id="549336at2759"/>
<keyword evidence="2" id="KW-1185">Reference proteome</keyword>
<name>A0A166ARE9_9AGAM</name>
<evidence type="ECO:0008006" key="3">
    <source>
        <dbReference type="Google" id="ProtNLM"/>
    </source>
</evidence>
<sequence>MSHYAHSRRLFVPFIAVSLISIFLLLLNGLHSEFNIPLPDLHQYSLTSSSLSASHVVHNRIYFSSSFGAHYDVYLALAGSVQRILKTTYPNPNDYVLKVYVSLPMRYEFQEIVDRGTGLYQGNMTSNGLFLDDFRRAYETGEDPTLLILGTCEVDMPDWSNTLLELWDSLPDHRKFYVVCGIHNIGQTWTDEHLADWSKRGAIRTYGISEHVAKGYRGKLLTMADSPEEKYYTADLEHVRTDYFVPILNLKNMPWRSSVGQAKKTSKKPLTDVVIQGNFEQERRDYAEFFKEFEASIHQDPEAWGYTKTLPWEPVPSLNPFTIHLMGNGKEDELDIPNNVRPLIKMWKDVDYPKYYEMIAKMDILVPNFNAHGGYYVGQASSSVVMAVECNTPILANHRLRAAYTYLSDALTIERPSALREIDALKVLRTGTLPASNWTSLGAPPKANMAPINNILEDGLILDNGLSNRVRWTANIPPRERAPELWDDMEIMLKSGWRRSDKDMERAKQSIWTKNDDFSKRLLQGI</sequence>
<proteinExistence type="predicted"/>
<dbReference type="Proteomes" id="UP000076798">
    <property type="component" value="Unassembled WGS sequence"/>
</dbReference>